<keyword evidence="2" id="KW-1185">Reference proteome</keyword>
<gene>
    <name evidence="1" type="ORF">J8TS2_38290</name>
</gene>
<name>A0ABQ4KNJ2_9BACI</name>
<dbReference type="EMBL" id="BORB01000047">
    <property type="protein sequence ID" value="GIN59510.1"/>
    <property type="molecule type" value="Genomic_DNA"/>
</dbReference>
<dbReference type="RefSeq" id="WP_212967301.1">
    <property type="nucleotide sequence ID" value="NZ_JBFEGE010000014.1"/>
</dbReference>
<dbReference type="Proteomes" id="UP000679950">
    <property type="component" value="Unassembled WGS sequence"/>
</dbReference>
<evidence type="ECO:0008006" key="3">
    <source>
        <dbReference type="Google" id="ProtNLM"/>
    </source>
</evidence>
<accession>A0ABQ4KNJ2</accession>
<organism evidence="1 2">
    <name type="scientific">Lederbergia ruris</name>
    <dbReference type="NCBI Taxonomy" id="217495"/>
    <lineage>
        <taxon>Bacteria</taxon>
        <taxon>Bacillati</taxon>
        <taxon>Bacillota</taxon>
        <taxon>Bacilli</taxon>
        <taxon>Bacillales</taxon>
        <taxon>Bacillaceae</taxon>
        <taxon>Lederbergia</taxon>
    </lineage>
</organism>
<sequence>MSVNQQDRQTYYISIGAGEIFSAPNVSPWQFKINATEQEIGKLRQIFNANYNNSMIDFARAHVPFVEYHNDSTNDRYDENLIQVYQLIYQLGDQEAKDHIDSIGILEDFTSE</sequence>
<proteinExistence type="predicted"/>
<evidence type="ECO:0000313" key="2">
    <source>
        <dbReference type="Proteomes" id="UP000679950"/>
    </source>
</evidence>
<reference evidence="1 2" key="1">
    <citation type="submission" date="2021-03" db="EMBL/GenBank/DDBJ databases">
        <title>Antimicrobial resistance genes in bacteria isolated from Japanese honey, and their potential for conferring macrolide and lincosamide resistance in the American foulbrood pathogen Paenibacillus larvae.</title>
        <authorList>
            <person name="Okamoto M."/>
            <person name="Kumagai M."/>
            <person name="Kanamori H."/>
            <person name="Takamatsu D."/>
        </authorList>
    </citation>
    <scope>NUCLEOTIDE SEQUENCE [LARGE SCALE GENOMIC DNA]</scope>
    <source>
        <strain evidence="1 2">J8TS2</strain>
    </source>
</reference>
<evidence type="ECO:0000313" key="1">
    <source>
        <dbReference type="EMBL" id="GIN59510.1"/>
    </source>
</evidence>
<comment type="caution">
    <text evidence="1">The sequence shown here is derived from an EMBL/GenBank/DDBJ whole genome shotgun (WGS) entry which is preliminary data.</text>
</comment>
<protein>
    <recommendedName>
        <fullName evidence="3">Hydrolase</fullName>
    </recommendedName>
</protein>